<dbReference type="AlphaFoldDB" id="A0A3P7N9G4"/>
<name>A0A3P7N9G4_CYLGO</name>
<evidence type="ECO:0000313" key="2">
    <source>
        <dbReference type="Proteomes" id="UP000271889"/>
    </source>
</evidence>
<gene>
    <name evidence="1" type="ORF">CGOC_LOCUS13272</name>
</gene>
<sequence length="104" mass="11982">MWFVFHHLCMEYVSDEDDEEEEAFSSDIDDEDSEEEAYLGEDREATVLQNHLEYGMNINIAEYKDGVRTTLNGTGRVYSSHLKEHIAAGRSVQFVNPATFDDRV</sequence>
<dbReference type="Gene3D" id="2.60.120.650">
    <property type="entry name" value="Cupin"/>
    <property type="match status" value="1"/>
</dbReference>
<accession>A0A3P7N9G4</accession>
<feature type="non-terminal residue" evidence="1">
    <location>
        <position position="104"/>
    </location>
</feature>
<dbReference type="EMBL" id="UYRV01129766">
    <property type="protein sequence ID" value="VDN36660.1"/>
    <property type="molecule type" value="Genomic_DNA"/>
</dbReference>
<evidence type="ECO:0000313" key="1">
    <source>
        <dbReference type="EMBL" id="VDN36660.1"/>
    </source>
</evidence>
<keyword evidence="2" id="KW-1185">Reference proteome</keyword>
<protein>
    <submittedName>
        <fullName evidence="1">Uncharacterized protein</fullName>
    </submittedName>
</protein>
<dbReference type="Proteomes" id="UP000271889">
    <property type="component" value="Unassembled WGS sequence"/>
</dbReference>
<organism evidence="1 2">
    <name type="scientific">Cylicostephanus goldi</name>
    <name type="common">Nematode worm</name>
    <dbReference type="NCBI Taxonomy" id="71465"/>
    <lineage>
        <taxon>Eukaryota</taxon>
        <taxon>Metazoa</taxon>
        <taxon>Ecdysozoa</taxon>
        <taxon>Nematoda</taxon>
        <taxon>Chromadorea</taxon>
        <taxon>Rhabditida</taxon>
        <taxon>Rhabditina</taxon>
        <taxon>Rhabditomorpha</taxon>
        <taxon>Strongyloidea</taxon>
        <taxon>Strongylidae</taxon>
        <taxon>Cylicostephanus</taxon>
    </lineage>
</organism>
<reference evidence="1 2" key="1">
    <citation type="submission" date="2018-11" db="EMBL/GenBank/DDBJ databases">
        <authorList>
            <consortium name="Pathogen Informatics"/>
        </authorList>
    </citation>
    <scope>NUCLEOTIDE SEQUENCE [LARGE SCALE GENOMIC DNA]</scope>
</reference>
<proteinExistence type="predicted"/>
<dbReference type="OrthoDB" id="425950at2759"/>